<reference evidence="2" key="1">
    <citation type="journal article" date="2013" name="Lancet">
        <title>First case of E anophelis outbreak in an intensive-care unit.</title>
        <authorList>
            <person name="Teo J."/>
            <person name="Tan S.Y."/>
            <person name="Tay M."/>
            <person name="Ding Y."/>
            <person name="Kjelleberg S."/>
            <person name="Givskov M."/>
            <person name="Lin R.T."/>
            <person name="Yang L."/>
        </authorList>
    </citation>
    <scope>NUCLEOTIDE SEQUENCE [LARGE SCALE GENOMIC DNA]</scope>
    <source>
        <strain evidence="2">NUHP1</strain>
    </source>
</reference>
<dbReference type="HOGENOM" id="CLU_2600496_0_0_10"/>
<dbReference type="RefSeq" id="WP_024565601.1">
    <property type="nucleotide sequence ID" value="NZ_CP007547.1"/>
</dbReference>
<proteinExistence type="predicted"/>
<feature type="transmembrane region" description="Helical" evidence="1">
    <location>
        <begin position="6"/>
        <end position="30"/>
    </location>
</feature>
<evidence type="ECO:0000313" key="3">
    <source>
        <dbReference type="Proteomes" id="UP000028933"/>
    </source>
</evidence>
<dbReference type="KEGG" id="eao:BD94_3705"/>
<keyword evidence="1" id="KW-1133">Transmembrane helix</keyword>
<gene>
    <name evidence="2" type="ORF">BD94_3705</name>
</gene>
<sequence length="79" mass="9443">MNPLPTELIIVLLLAFIAFIASCISIFFLFRLRKAKKEIEKEIIKMAYLKAWYKEIAVKIYGKDRIEEKEKEFLKNYNL</sequence>
<reference evidence="2" key="2">
    <citation type="journal article" date="2015" name="Genome Biol. Evol.">
        <title>Complete Genome Sequence and Transcriptomic Analysis of the Novel Pathogen Elizabethkingia anophelis in Response to Oxidative Stress.</title>
        <authorList>
            <person name="Li Y."/>
            <person name="Liu Y."/>
            <person name="Chew S.C."/>
            <person name="Tay M."/>
            <person name="Salido M.M."/>
            <person name="Teo J."/>
            <person name="Lauro F.M."/>
            <person name="Givskov M."/>
            <person name="Yang L."/>
        </authorList>
    </citation>
    <scope>NUCLEOTIDE SEQUENCE</scope>
    <source>
        <strain evidence="2">NUHP1</strain>
    </source>
</reference>
<keyword evidence="1" id="KW-0812">Transmembrane</keyword>
<evidence type="ECO:0000313" key="2">
    <source>
        <dbReference type="EMBL" id="AIL47480.1"/>
    </source>
</evidence>
<dbReference type="STRING" id="1338011.BD94_3705"/>
<protein>
    <submittedName>
        <fullName evidence="2">Uncharacterized protein</fullName>
    </submittedName>
</protein>
<name>A0A077EPH6_9FLAO</name>
<keyword evidence="1" id="KW-0472">Membrane</keyword>
<organism evidence="2 3">
    <name type="scientific">Elizabethkingia anophelis NUHP1</name>
    <dbReference type="NCBI Taxonomy" id="1338011"/>
    <lineage>
        <taxon>Bacteria</taxon>
        <taxon>Pseudomonadati</taxon>
        <taxon>Bacteroidota</taxon>
        <taxon>Flavobacteriia</taxon>
        <taxon>Flavobacteriales</taxon>
        <taxon>Weeksellaceae</taxon>
        <taxon>Elizabethkingia</taxon>
    </lineage>
</organism>
<dbReference type="EMBL" id="CP007547">
    <property type="protein sequence ID" value="AIL47480.1"/>
    <property type="molecule type" value="Genomic_DNA"/>
</dbReference>
<evidence type="ECO:0000256" key="1">
    <source>
        <dbReference type="SAM" id="Phobius"/>
    </source>
</evidence>
<dbReference type="Proteomes" id="UP000028933">
    <property type="component" value="Chromosome"/>
</dbReference>
<dbReference type="AlphaFoldDB" id="A0A077EPH6"/>
<accession>A0A077EPH6</accession>